<keyword evidence="2" id="KW-1185">Reference proteome</keyword>
<evidence type="ECO:0000313" key="2">
    <source>
        <dbReference type="Proteomes" id="UP000598820"/>
    </source>
</evidence>
<gene>
    <name evidence="1" type="ORF">IC229_25910</name>
</gene>
<comment type="caution">
    <text evidence="1">The sequence shown here is derived from an EMBL/GenBank/DDBJ whole genome shotgun (WGS) entry which is preliminary data.</text>
</comment>
<dbReference type="Proteomes" id="UP000598820">
    <property type="component" value="Unassembled WGS sequence"/>
</dbReference>
<dbReference type="AlphaFoldDB" id="A0A926Y024"/>
<sequence>MKNYQSLWAFAAIIFLSLGYVVSCKKESDTPVKSQDDNQYMEIGGLQAKVNLGLNTKNNSFTLEQEALVDNQLTLPKGTVIQKIENDPHSLLFTLPINYRLTGSGARVAETALTGGKVTCKCTQGSGCSPLVSTIQKTTIGCLMNDQCGACTNMTSARIGSEDVEIQNSQVIDFSKDIHFVTEKSGLSGLKCITSEILDVKEVQEGLRKFVTAYQGKNTEQLYKANSIEEMPENYEFVVVSAYGRVVLVPVDKTLAYFLTNSATNDGFVSRARVAAESCKCNSGTSGCVKGSKSVPFLGKVVYCEAGKCTNCSLNY</sequence>
<dbReference type="RefSeq" id="WP_190890408.1">
    <property type="nucleotide sequence ID" value="NZ_JACWZY010000028.1"/>
</dbReference>
<dbReference type="EMBL" id="JACWZY010000028">
    <property type="protein sequence ID" value="MBD2704108.1"/>
    <property type="molecule type" value="Genomic_DNA"/>
</dbReference>
<reference evidence="1" key="1">
    <citation type="submission" date="2020-09" db="EMBL/GenBank/DDBJ databases">
        <authorList>
            <person name="Kim M.K."/>
        </authorList>
    </citation>
    <scope>NUCLEOTIDE SEQUENCE</scope>
    <source>
        <strain evidence="1">BT702</strain>
    </source>
</reference>
<name>A0A926Y024_9BACT</name>
<organism evidence="1 2">
    <name type="scientific">Spirosoma profusum</name>
    <dbReference type="NCBI Taxonomy" id="2771354"/>
    <lineage>
        <taxon>Bacteria</taxon>
        <taxon>Pseudomonadati</taxon>
        <taxon>Bacteroidota</taxon>
        <taxon>Cytophagia</taxon>
        <taxon>Cytophagales</taxon>
        <taxon>Cytophagaceae</taxon>
        <taxon>Spirosoma</taxon>
    </lineage>
</organism>
<proteinExistence type="predicted"/>
<protein>
    <submittedName>
        <fullName evidence="1">Uncharacterized protein</fullName>
    </submittedName>
</protein>
<evidence type="ECO:0000313" key="1">
    <source>
        <dbReference type="EMBL" id="MBD2704108.1"/>
    </source>
</evidence>
<accession>A0A926Y024</accession>